<feature type="domain" description="Neurotransmitter-gated ion-channel ligand-binding" evidence="1">
    <location>
        <begin position="56"/>
        <end position="195"/>
    </location>
</feature>
<dbReference type="OMA" id="CAMNATI"/>
<sequence>LFRSKVWIYIYLFRNIYFTEDGNSTALNHTFLEQLIEERKKFFENLNAGAFLNDQRRLVEDLLDTRFYEKNVHPRVDHNKPTRINISMSLYQILDVDEHSQSIVVNVWMVQNWYDEFLDWNPRDYGMLNKTIVPYNQIWTPDTYLYNSETLERKKTESMMNAILETGYWANDSQGARVQLMFPAIYKLSCAMNATIDYWATYPTVNLRNMAQNDEWDVLEFEFDRVEQSFKCCENPWVMLYAHLVIRRKPLYYVINLVSSDILPFLIRFRF</sequence>
<dbReference type="GO" id="GO:0005230">
    <property type="term" value="F:extracellular ligand-gated monoatomic ion channel activity"/>
    <property type="evidence" value="ECO:0007669"/>
    <property type="project" value="InterPro"/>
</dbReference>
<dbReference type="SUPFAM" id="SSF63712">
    <property type="entry name" value="Nicotinic receptor ligand binding domain-like"/>
    <property type="match status" value="1"/>
</dbReference>
<accession>A0A0N4YX40</accession>
<proteinExistence type="predicted"/>
<evidence type="ECO:0000259" key="1">
    <source>
        <dbReference type="Pfam" id="PF02931"/>
    </source>
</evidence>
<organism evidence="2">
    <name type="scientific">Nippostrongylus brasiliensis</name>
    <name type="common">Rat hookworm</name>
    <dbReference type="NCBI Taxonomy" id="27835"/>
    <lineage>
        <taxon>Eukaryota</taxon>
        <taxon>Metazoa</taxon>
        <taxon>Ecdysozoa</taxon>
        <taxon>Nematoda</taxon>
        <taxon>Chromadorea</taxon>
        <taxon>Rhabditida</taxon>
        <taxon>Rhabditina</taxon>
        <taxon>Rhabditomorpha</taxon>
        <taxon>Strongyloidea</taxon>
        <taxon>Heligmosomidae</taxon>
        <taxon>Nippostrongylus</taxon>
    </lineage>
</organism>
<dbReference type="Pfam" id="PF02931">
    <property type="entry name" value="Neur_chan_LBD"/>
    <property type="match status" value="1"/>
</dbReference>
<name>A0A0N4YX40_NIPBR</name>
<dbReference type="AlphaFoldDB" id="A0A0N4YX40"/>
<dbReference type="GO" id="GO:0016020">
    <property type="term" value="C:membrane"/>
    <property type="evidence" value="ECO:0007669"/>
    <property type="project" value="InterPro"/>
</dbReference>
<evidence type="ECO:0000313" key="2">
    <source>
        <dbReference type="WBParaSite" id="NBR_0002181201-mRNA-1"/>
    </source>
</evidence>
<dbReference type="PANTHER" id="PTHR18945">
    <property type="entry name" value="NEUROTRANSMITTER GATED ION CHANNEL"/>
    <property type="match status" value="1"/>
</dbReference>
<dbReference type="PRINTS" id="PR00252">
    <property type="entry name" value="NRIONCHANNEL"/>
</dbReference>
<reference evidence="2" key="1">
    <citation type="submission" date="2017-02" db="UniProtKB">
        <authorList>
            <consortium name="WormBaseParasite"/>
        </authorList>
    </citation>
    <scope>IDENTIFICATION</scope>
</reference>
<dbReference type="InterPro" id="IPR036734">
    <property type="entry name" value="Neur_chan_lig-bd_sf"/>
</dbReference>
<dbReference type="InterPro" id="IPR006201">
    <property type="entry name" value="Neur_channel"/>
</dbReference>
<dbReference type="WBParaSite" id="NBR_0002181201-mRNA-1">
    <property type="protein sequence ID" value="NBR_0002181201-mRNA-1"/>
    <property type="gene ID" value="NBR_0002181201"/>
</dbReference>
<dbReference type="InterPro" id="IPR006202">
    <property type="entry name" value="Neur_chan_lig-bd"/>
</dbReference>
<protein>
    <submittedName>
        <fullName evidence="2">Acetylcholine receptor subunit alpha-type acr-5 (inferred by orthology to a C. elegans protein)</fullName>
    </submittedName>
</protein>
<dbReference type="Gene3D" id="2.70.170.10">
    <property type="entry name" value="Neurotransmitter-gated ion-channel ligand-binding domain"/>
    <property type="match status" value="1"/>
</dbReference>
<dbReference type="GO" id="GO:0004888">
    <property type="term" value="F:transmembrane signaling receptor activity"/>
    <property type="evidence" value="ECO:0007669"/>
    <property type="project" value="InterPro"/>
</dbReference>